<dbReference type="Proteomes" id="UP000017747">
    <property type="component" value="Unassembled WGS sequence"/>
</dbReference>
<evidence type="ECO:0008006" key="3">
    <source>
        <dbReference type="Google" id="ProtNLM"/>
    </source>
</evidence>
<reference evidence="1 2" key="1">
    <citation type="journal article" date="2014" name="Genome Announc.">
        <title>Genome Sequence of Youngiibacter fragilis, the Type Strain of the Genus Youngiibacter.</title>
        <authorList>
            <person name="Wawrik C.B."/>
            <person name="Callaghan A.V."/>
            <person name="Stamps B.W."/>
            <person name="Wawrik B."/>
        </authorList>
    </citation>
    <scope>NUCLEOTIDE SEQUENCE [LARGE SCALE GENOMIC DNA]</scope>
    <source>
        <strain evidence="1 2">232.1</strain>
    </source>
</reference>
<evidence type="ECO:0000313" key="2">
    <source>
        <dbReference type="Proteomes" id="UP000017747"/>
    </source>
</evidence>
<accession>V7I6V1</accession>
<proteinExistence type="predicted"/>
<dbReference type="eggNOG" id="ENOG5032V2J">
    <property type="taxonomic scope" value="Bacteria"/>
</dbReference>
<gene>
    <name evidence="1" type="ORF">T472_0209165</name>
</gene>
<dbReference type="AlphaFoldDB" id="V7I6V1"/>
<name>V7I6V1_9CLOT</name>
<sequence>MVNEKLKNKAMISTKQQLLRSPDIQPTSEVIAEALGAAYNSYLKFVNRLENHDIHLEWRYYTDGKAWLAKGIHRWTGIRGGQNETTAFWLSIWDCFFKVTIYVPEKARADTSSLPIGDEVKQMIDDSKQMGKKLKFFPLVFELSSDEKFEEIYTLVEFKKKLK</sequence>
<dbReference type="Pfam" id="PF12663">
    <property type="entry name" value="DUF3788"/>
    <property type="match status" value="1"/>
</dbReference>
<comment type="caution">
    <text evidence="1">The sequence shown here is derived from an EMBL/GenBank/DDBJ whole genome shotgun (WGS) entry which is preliminary data.</text>
</comment>
<dbReference type="InterPro" id="IPR024265">
    <property type="entry name" value="DUF3788"/>
</dbReference>
<evidence type="ECO:0000313" key="1">
    <source>
        <dbReference type="EMBL" id="ETA80944.1"/>
    </source>
</evidence>
<dbReference type="EMBL" id="AXUN02000170">
    <property type="protein sequence ID" value="ETA80944.1"/>
    <property type="molecule type" value="Genomic_DNA"/>
</dbReference>
<keyword evidence="2" id="KW-1185">Reference proteome</keyword>
<dbReference type="STRING" id="994573.T472_0209165"/>
<organism evidence="1 2">
    <name type="scientific">Youngiibacter fragilis 232.1</name>
    <dbReference type="NCBI Taxonomy" id="994573"/>
    <lineage>
        <taxon>Bacteria</taxon>
        <taxon>Bacillati</taxon>
        <taxon>Bacillota</taxon>
        <taxon>Clostridia</taxon>
        <taxon>Eubacteriales</taxon>
        <taxon>Clostridiaceae</taxon>
        <taxon>Youngiibacter</taxon>
    </lineage>
</organism>
<protein>
    <recommendedName>
        <fullName evidence="3">DUF3788 family protein</fullName>
    </recommendedName>
</protein>